<dbReference type="InterPro" id="IPR001736">
    <property type="entry name" value="PLipase_D/transphosphatidylase"/>
</dbReference>
<dbReference type="InterPro" id="IPR050874">
    <property type="entry name" value="Diverse_PLD-related"/>
</dbReference>
<feature type="domain" description="PLD phosphodiesterase" evidence="1">
    <location>
        <begin position="454"/>
        <end position="480"/>
    </location>
</feature>
<dbReference type="AlphaFoldDB" id="A0A5A7VBH6"/>
<gene>
    <name evidence="2" type="ORF">E6C27_scaffold255G003020</name>
</gene>
<dbReference type="PANTHER" id="PTHR10185">
    <property type="entry name" value="PHOSPHOLIPASE D - RELATED"/>
    <property type="match status" value="1"/>
</dbReference>
<dbReference type="CDD" id="cd09107">
    <property type="entry name" value="PLDc_vPLD3_4_5_like_2"/>
    <property type="match status" value="1"/>
</dbReference>
<dbReference type="Proteomes" id="UP000321393">
    <property type="component" value="Unassembled WGS sequence"/>
</dbReference>
<dbReference type="Gene3D" id="3.30.870.10">
    <property type="entry name" value="Endonuclease Chain A"/>
    <property type="match status" value="2"/>
</dbReference>
<dbReference type="GO" id="GO:0003824">
    <property type="term" value="F:catalytic activity"/>
    <property type="evidence" value="ECO:0007669"/>
    <property type="project" value="InterPro"/>
</dbReference>
<reference evidence="2 3" key="1">
    <citation type="submission" date="2019-08" db="EMBL/GenBank/DDBJ databases">
        <title>Draft genome sequences of two oriental melons (Cucumis melo L. var makuwa).</title>
        <authorList>
            <person name="Kwon S.-Y."/>
        </authorList>
    </citation>
    <scope>NUCLEOTIDE SEQUENCE [LARGE SCALE GENOMIC DNA]</scope>
    <source>
        <strain evidence="3">cv. SW 3</strain>
        <tissue evidence="2">Leaf</tissue>
    </source>
</reference>
<dbReference type="SMART" id="SM00155">
    <property type="entry name" value="PLDc"/>
    <property type="match status" value="2"/>
</dbReference>
<evidence type="ECO:0000313" key="2">
    <source>
        <dbReference type="EMBL" id="KAA0064580.1"/>
    </source>
</evidence>
<feature type="domain" description="PLD phosphodiesterase" evidence="1">
    <location>
        <begin position="167"/>
        <end position="194"/>
    </location>
</feature>
<sequence length="527" mass="59630">MKKTHSLTVTTIFSALLFFFFFISQFPPVLSFTRSQCKGWLVQSIPTDMPQLQLVQGVLSTRDVFVWLAGNSTRRLDIIAQYWELLAGPNDSRSGDYGYSNEDLKKFGANKGYDVYSAIEKAADRNVNVRLVSHSGVYPTFGKEPADLASGRPNVQNVTLLLGDWYGSGIVHSKVWISDDRDVYIGSANQDWKSLSQVKELGIYLTGCPKIAAHVKVYFDNLLKLAFLNPTDYTRTIFDHQWQTQRKVPCWSYFIDPESRCRQVQPFSSPLPPYVKFLHTLGYPIISDPYTLNLSIQTPGSRLSTLLPHSCYLSFAPPELLFGRYQSDEQAWSDTIKSVSNGATVRISTMDWLGQSEFTNPTIYWSSLSSAISEVVFSKNATVRLLVSYWTHFVEGTDPYLKSLLYSNILCNSSKFNDCFGKVEIKYYVVPGYNETGPALYHNRTRTENRYPSFTRVQHGKYAVSDVRAHIGTSNLGWDYFYVTSGVSFGTYNPAIVKQLQEVFDADWNSPYTLPVKAIQDGPTFSS</sequence>
<organism evidence="2 3">
    <name type="scientific">Cucumis melo var. makuwa</name>
    <name type="common">Oriental melon</name>
    <dbReference type="NCBI Taxonomy" id="1194695"/>
    <lineage>
        <taxon>Eukaryota</taxon>
        <taxon>Viridiplantae</taxon>
        <taxon>Streptophyta</taxon>
        <taxon>Embryophyta</taxon>
        <taxon>Tracheophyta</taxon>
        <taxon>Spermatophyta</taxon>
        <taxon>Magnoliopsida</taxon>
        <taxon>eudicotyledons</taxon>
        <taxon>Gunneridae</taxon>
        <taxon>Pentapetalae</taxon>
        <taxon>rosids</taxon>
        <taxon>fabids</taxon>
        <taxon>Cucurbitales</taxon>
        <taxon>Cucurbitaceae</taxon>
        <taxon>Benincaseae</taxon>
        <taxon>Cucumis</taxon>
    </lineage>
</organism>
<dbReference type="InterPro" id="IPR025202">
    <property type="entry name" value="PLD-like_dom"/>
</dbReference>
<comment type="caution">
    <text evidence="2">The sequence shown here is derived from an EMBL/GenBank/DDBJ whole genome shotgun (WGS) entry which is preliminary data.</text>
</comment>
<dbReference type="OrthoDB" id="1923775at2759"/>
<accession>A0A5A7VBH6</accession>
<dbReference type="PANTHER" id="PTHR10185:SF17">
    <property type="entry name" value="GM01519P-RELATED"/>
    <property type="match status" value="1"/>
</dbReference>
<protein>
    <submittedName>
        <fullName evidence="2">Phospholipase D Z-like</fullName>
    </submittedName>
</protein>
<dbReference type="CDD" id="cd09106">
    <property type="entry name" value="PLDc_vPLD3_4_5_like_1"/>
    <property type="match status" value="1"/>
</dbReference>
<evidence type="ECO:0000313" key="3">
    <source>
        <dbReference type="Proteomes" id="UP000321393"/>
    </source>
</evidence>
<name>A0A5A7VBH6_CUCMM</name>
<dbReference type="STRING" id="1194695.A0A5A7VBH6"/>
<dbReference type="PROSITE" id="PS50035">
    <property type="entry name" value="PLD"/>
    <property type="match status" value="2"/>
</dbReference>
<dbReference type="Pfam" id="PF13091">
    <property type="entry name" value="PLDc_2"/>
    <property type="match status" value="1"/>
</dbReference>
<evidence type="ECO:0000259" key="1">
    <source>
        <dbReference type="PROSITE" id="PS50035"/>
    </source>
</evidence>
<dbReference type="EMBL" id="SSTE01001889">
    <property type="protein sequence ID" value="KAA0064580.1"/>
    <property type="molecule type" value="Genomic_DNA"/>
</dbReference>
<proteinExistence type="predicted"/>
<dbReference type="SUPFAM" id="SSF56024">
    <property type="entry name" value="Phospholipase D/nuclease"/>
    <property type="match status" value="2"/>
</dbReference>